<protein>
    <submittedName>
        <fullName evidence="1">Uncharacterized protein</fullName>
    </submittedName>
</protein>
<dbReference type="Proteomes" id="UP001320706">
    <property type="component" value="Unassembled WGS sequence"/>
</dbReference>
<keyword evidence="2" id="KW-1185">Reference proteome</keyword>
<accession>A0ACC3SLU5</accession>
<name>A0ACC3SLU5_9PEZI</name>
<gene>
    <name evidence="1" type="ORF">M8818_002279</name>
</gene>
<organism evidence="1 2">
    <name type="scientific">Zalaria obscura</name>
    <dbReference type="NCBI Taxonomy" id="2024903"/>
    <lineage>
        <taxon>Eukaryota</taxon>
        <taxon>Fungi</taxon>
        <taxon>Dikarya</taxon>
        <taxon>Ascomycota</taxon>
        <taxon>Pezizomycotina</taxon>
        <taxon>Dothideomycetes</taxon>
        <taxon>Dothideomycetidae</taxon>
        <taxon>Dothideales</taxon>
        <taxon>Zalariaceae</taxon>
        <taxon>Zalaria</taxon>
    </lineage>
</organism>
<sequence>MRARQAEQRAVHAELRLKSSQEAPIDIRDATLTRESQNPSTGQQSISAADFTFASPAPIVETGSGQDSTDESASYEIVSLENPPSQIDDFNWDEQSALHAPKETEASRLNADSAAEEEHSSPLDGMASLTVEERGAGYLGTASGAAMLRLLLPEGDHIRSLAACRGAPPETGEDSNAAMLWEDLRSSQSFDTDIDLDAAINAYFSLYHLSYPVVHEPTFRSQYMQTIPRPAGACWVALAYTIAAIGLFSTATTSNNDDLKLFEAAKSKLSIDNLESGNITLVQVLILMSNYLQKRGKPNSGYNYLGLALHTAMGLGMHKEFHNWNISPLAIETRRRVWWVLHVFYVGAVITFGRPLSFPEKGVETLIPLNIHDRDLTSMSLHFPKDRETFTPYTAVIYQARFHSATNSVYARTMTTPSPTASELLRLDELHLGGWLASLPPWYAAEAIVPPKFALSHYIMFNRFRNFRIITFRPFVIHHMLRSRSDTSTTRDEEHAVALCLREARGTIESISKYWSTGIRCRLSGWYSLYFLFQAALIPCFCLRNDPFSSLAADWKIQIETTLRVIKEMTIMPSSHQCYSVILRLCGTFLSTQGGGKDSFASEVAMAAEESPQTQLDQIYSMMWPGNGIDSNMQDMPWTMPLGFTPQETDWMTNFEMP</sequence>
<dbReference type="EMBL" id="JAMKPW020000010">
    <property type="protein sequence ID" value="KAK8214699.1"/>
    <property type="molecule type" value="Genomic_DNA"/>
</dbReference>
<reference evidence="1" key="1">
    <citation type="submission" date="2024-02" db="EMBL/GenBank/DDBJ databases">
        <title>Metagenome Assembled Genome of Zalaria obscura JY119.</title>
        <authorList>
            <person name="Vighnesh L."/>
            <person name="Jagadeeshwari U."/>
            <person name="Venkata Ramana C."/>
            <person name="Sasikala C."/>
        </authorList>
    </citation>
    <scope>NUCLEOTIDE SEQUENCE</scope>
    <source>
        <strain evidence="1">JY119</strain>
    </source>
</reference>
<comment type="caution">
    <text evidence="1">The sequence shown here is derived from an EMBL/GenBank/DDBJ whole genome shotgun (WGS) entry which is preliminary data.</text>
</comment>
<proteinExistence type="predicted"/>
<evidence type="ECO:0000313" key="2">
    <source>
        <dbReference type="Proteomes" id="UP001320706"/>
    </source>
</evidence>
<evidence type="ECO:0000313" key="1">
    <source>
        <dbReference type="EMBL" id="KAK8214699.1"/>
    </source>
</evidence>